<sequence>MKTAIRNEALFSALLIWLEMYVNVRGTLVNVYIITTFFLKLKPPNRTSPIKGTNT</sequence>
<keyword evidence="1" id="KW-0472">Membrane</keyword>
<gene>
    <name evidence="2" type="ORF">Scep_009327</name>
</gene>
<organism evidence="2 3">
    <name type="scientific">Stephania cephalantha</name>
    <dbReference type="NCBI Taxonomy" id="152367"/>
    <lineage>
        <taxon>Eukaryota</taxon>
        <taxon>Viridiplantae</taxon>
        <taxon>Streptophyta</taxon>
        <taxon>Embryophyta</taxon>
        <taxon>Tracheophyta</taxon>
        <taxon>Spermatophyta</taxon>
        <taxon>Magnoliopsida</taxon>
        <taxon>Ranunculales</taxon>
        <taxon>Menispermaceae</taxon>
        <taxon>Menispermoideae</taxon>
        <taxon>Cissampelideae</taxon>
        <taxon>Stephania</taxon>
    </lineage>
</organism>
<name>A0AAP0PG61_9MAGN</name>
<proteinExistence type="predicted"/>
<dbReference type="Proteomes" id="UP001419268">
    <property type="component" value="Unassembled WGS sequence"/>
</dbReference>
<keyword evidence="3" id="KW-1185">Reference proteome</keyword>
<evidence type="ECO:0000313" key="3">
    <source>
        <dbReference type="Proteomes" id="UP001419268"/>
    </source>
</evidence>
<reference evidence="2 3" key="1">
    <citation type="submission" date="2024-01" db="EMBL/GenBank/DDBJ databases">
        <title>Genome assemblies of Stephania.</title>
        <authorList>
            <person name="Yang L."/>
        </authorList>
    </citation>
    <scope>NUCLEOTIDE SEQUENCE [LARGE SCALE GENOMIC DNA]</scope>
    <source>
        <strain evidence="2">JXDWG</strain>
        <tissue evidence="2">Leaf</tissue>
    </source>
</reference>
<accession>A0AAP0PG61</accession>
<evidence type="ECO:0000313" key="2">
    <source>
        <dbReference type="EMBL" id="KAK9139646.1"/>
    </source>
</evidence>
<protein>
    <submittedName>
        <fullName evidence="2">Uncharacterized protein</fullName>
    </submittedName>
</protein>
<dbReference type="EMBL" id="JBBNAG010000004">
    <property type="protein sequence ID" value="KAK9139646.1"/>
    <property type="molecule type" value="Genomic_DNA"/>
</dbReference>
<feature type="transmembrane region" description="Helical" evidence="1">
    <location>
        <begin position="20"/>
        <end position="39"/>
    </location>
</feature>
<keyword evidence="1" id="KW-1133">Transmembrane helix</keyword>
<evidence type="ECO:0000256" key="1">
    <source>
        <dbReference type="SAM" id="Phobius"/>
    </source>
</evidence>
<keyword evidence="1" id="KW-0812">Transmembrane</keyword>
<dbReference type="AlphaFoldDB" id="A0AAP0PG61"/>
<comment type="caution">
    <text evidence="2">The sequence shown here is derived from an EMBL/GenBank/DDBJ whole genome shotgun (WGS) entry which is preliminary data.</text>
</comment>